<evidence type="ECO:0000256" key="1">
    <source>
        <dbReference type="ARBA" id="ARBA00022491"/>
    </source>
</evidence>
<dbReference type="Pfam" id="PF13577">
    <property type="entry name" value="SnoaL_4"/>
    <property type="match status" value="1"/>
</dbReference>
<dbReference type="PANTHER" id="PTHR30055">
    <property type="entry name" value="HTH-TYPE TRANSCRIPTIONAL REGULATOR RUTR"/>
    <property type="match status" value="1"/>
</dbReference>
<dbReference type="InterPro" id="IPR036271">
    <property type="entry name" value="Tet_transcr_reg_TetR-rel_C_sf"/>
</dbReference>
<evidence type="ECO:0000259" key="6">
    <source>
        <dbReference type="PROSITE" id="PS50977"/>
    </source>
</evidence>
<dbReference type="InterPro" id="IPR001647">
    <property type="entry name" value="HTH_TetR"/>
</dbReference>
<keyword evidence="1" id="KW-0678">Repressor</keyword>
<keyword evidence="4" id="KW-0804">Transcription</keyword>
<dbReference type="InterPro" id="IPR032710">
    <property type="entry name" value="NTF2-like_dom_sf"/>
</dbReference>
<dbReference type="PROSITE" id="PS50977">
    <property type="entry name" value="HTH_TETR_2"/>
    <property type="match status" value="1"/>
</dbReference>
<evidence type="ECO:0000313" key="7">
    <source>
        <dbReference type="EMBL" id="CAB4531272.1"/>
    </source>
</evidence>
<dbReference type="Pfam" id="PF00440">
    <property type="entry name" value="TetR_N"/>
    <property type="match status" value="1"/>
</dbReference>
<gene>
    <name evidence="7" type="ORF">UFOPK1353_00294</name>
</gene>
<keyword evidence="3" id="KW-0238">DNA-binding</keyword>
<proteinExistence type="predicted"/>
<dbReference type="PRINTS" id="PR00455">
    <property type="entry name" value="HTHTETR"/>
</dbReference>
<dbReference type="InterPro" id="IPR039538">
    <property type="entry name" value="BetI_C"/>
</dbReference>
<dbReference type="PANTHER" id="PTHR30055:SF200">
    <property type="entry name" value="HTH-TYPE TRANSCRIPTIONAL REPRESSOR BDCR"/>
    <property type="match status" value="1"/>
</dbReference>
<evidence type="ECO:0000256" key="3">
    <source>
        <dbReference type="ARBA" id="ARBA00023125"/>
    </source>
</evidence>
<dbReference type="SUPFAM" id="SSF46689">
    <property type="entry name" value="Homeodomain-like"/>
    <property type="match status" value="1"/>
</dbReference>
<reference evidence="7" key="1">
    <citation type="submission" date="2020-05" db="EMBL/GenBank/DDBJ databases">
        <authorList>
            <person name="Chiriac C."/>
            <person name="Salcher M."/>
            <person name="Ghai R."/>
            <person name="Kavagutti S V."/>
        </authorList>
    </citation>
    <scope>NUCLEOTIDE SEQUENCE</scope>
</reference>
<evidence type="ECO:0000256" key="5">
    <source>
        <dbReference type="SAM" id="MobiDB-lite"/>
    </source>
</evidence>
<evidence type="ECO:0000256" key="4">
    <source>
        <dbReference type="ARBA" id="ARBA00023163"/>
    </source>
</evidence>
<dbReference type="Pfam" id="PF13977">
    <property type="entry name" value="TetR_C_6"/>
    <property type="match status" value="1"/>
</dbReference>
<dbReference type="InterPro" id="IPR050109">
    <property type="entry name" value="HTH-type_TetR-like_transc_reg"/>
</dbReference>
<dbReference type="GO" id="GO:0000976">
    <property type="term" value="F:transcription cis-regulatory region binding"/>
    <property type="evidence" value="ECO:0007669"/>
    <property type="project" value="TreeGrafter"/>
</dbReference>
<feature type="domain" description="HTH tetR-type" evidence="6">
    <location>
        <begin position="17"/>
        <end position="77"/>
    </location>
</feature>
<dbReference type="Gene3D" id="1.10.357.10">
    <property type="entry name" value="Tetracycline Repressor, domain 2"/>
    <property type="match status" value="1"/>
</dbReference>
<keyword evidence="2" id="KW-0805">Transcription regulation</keyword>
<dbReference type="SUPFAM" id="SSF48498">
    <property type="entry name" value="Tetracyclin repressor-like, C-terminal domain"/>
    <property type="match status" value="1"/>
</dbReference>
<dbReference type="AlphaFoldDB" id="A0A6J6AWQ2"/>
<evidence type="ECO:0000256" key="2">
    <source>
        <dbReference type="ARBA" id="ARBA00023015"/>
    </source>
</evidence>
<sequence>MPQAKYRAQEVKKETVEQRRIEILEATCDVIIERGFAGTRVADVAKRLGVSNSLIHYHFASKEELLAAAFEHYANKDLADMQRDSASAPTAVAKLWRLIESYVPEGSDDVEWMLWIDAWGEALRNPKMKPISQELDAQSIAVFEKVLRAGNESGEFHCVHPRESATRISGLIDGLAVQYAAHEGVLKRKEFIRLMRQLAAAETGLSPDDIRDSRRSPKSLNGTTKQNDEDAPRPASLATDFDLRQLITMYADALSRSEIDSVMRYFTDDAVISLNNADALNTPEQIRQSFVEQFSANELIIEVPLVMAFFADEGNGTAYGNLTIERRQSKAGAKPVIDLVRGVDTFRRTSNGWRCNQRQRTTI</sequence>
<dbReference type="SUPFAM" id="SSF54427">
    <property type="entry name" value="NTF2-like"/>
    <property type="match status" value="1"/>
</dbReference>
<accession>A0A6J6AWQ2</accession>
<feature type="region of interest" description="Disordered" evidence="5">
    <location>
        <begin position="205"/>
        <end position="235"/>
    </location>
</feature>
<dbReference type="Gene3D" id="3.10.450.50">
    <property type="match status" value="1"/>
</dbReference>
<protein>
    <submittedName>
        <fullName evidence="7">Unannotated protein</fullName>
    </submittedName>
</protein>
<dbReference type="EMBL" id="CAEZSE010000029">
    <property type="protein sequence ID" value="CAB4531272.1"/>
    <property type="molecule type" value="Genomic_DNA"/>
</dbReference>
<dbReference type="InterPro" id="IPR037401">
    <property type="entry name" value="SnoaL-like"/>
</dbReference>
<organism evidence="7">
    <name type="scientific">freshwater metagenome</name>
    <dbReference type="NCBI Taxonomy" id="449393"/>
    <lineage>
        <taxon>unclassified sequences</taxon>
        <taxon>metagenomes</taxon>
        <taxon>ecological metagenomes</taxon>
    </lineage>
</organism>
<dbReference type="InterPro" id="IPR009057">
    <property type="entry name" value="Homeodomain-like_sf"/>
</dbReference>
<name>A0A6J6AWQ2_9ZZZZ</name>
<dbReference type="GO" id="GO:0003700">
    <property type="term" value="F:DNA-binding transcription factor activity"/>
    <property type="evidence" value="ECO:0007669"/>
    <property type="project" value="TreeGrafter"/>
</dbReference>